<name>A0A7U3SP61_9SPHI</name>
<proteinExistence type="predicted"/>
<dbReference type="KEGG" id="pex:IZT61_11300"/>
<gene>
    <name evidence="1" type="ORF">IZT61_11300</name>
</gene>
<protein>
    <submittedName>
        <fullName evidence="1">Uncharacterized protein</fullName>
    </submittedName>
</protein>
<evidence type="ECO:0000313" key="2">
    <source>
        <dbReference type="Proteomes" id="UP000594759"/>
    </source>
</evidence>
<dbReference type="EMBL" id="CP064939">
    <property type="protein sequence ID" value="QPH37701.1"/>
    <property type="molecule type" value="Genomic_DNA"/>
</dbReference>
<dbReference type="Proteomes" id="UP000594759">
    <property type="component" value="Chromosome"/>
</dbReference>
<dbReference type="RefSeq" id="WP_196097016.1">
    <property type="nucleotide sequence ID" value="NZ_CP064939.1"/>
</dbReference>
<accession>A0A7U3SP61</accession>
<dbReference type="AlphaFoldDB" id="A0A7U3SP61"/>
<reference evidence="1 2" key="1">
    <citation type="submission" date="2020-11" db="EMBL/GenBank/DDBJ databases">
        <title>Pedobacter endophytica, an endophytic bacteria isolated form Carex pumila.</title>
        <authorList>
            <person name="Peng Y."/>
            <person name="Jiang L."/>
            <person name="Lee J."/>
        </authorList>
    </citation>
    <scope>NUCLEOTIDE SEQUENCE [LARGE SCALE GENOMIC DNA]</scope>
    <source>
        <strain evidence="1 2">JBR3-12</strain>
    </source>
</reference>
<organism evidence="1 2">
    <name type="scientific">Pedobacter endophyticus</name>
    <dbReference type="NCBI Taxonomy" id="2789740"/>
    <lineage>
        <taxon>Bacteria</taxon>
        <taxon>Pseudomonadati</taxon>
        <taxon>Bacteroidota</taxon>
        <taxon>Sphingobacteriia</taxon>
        <taxon>Sphingobacteriales</taxon>
        <taxon>Sphingobacteriaceae</taxon>
        <taxon>Pedobacter</taxon>
    </lineage>
</organism>
<evidence type="ECO:0000313" key="1">
    <source>
        <dbReference type="EMBL" id="QPH37701.1"/>
    </source>
</evidence>
<sequence>MVIVIDKKIDQRKVKEALKKLEDCQAKKTKLADFYGKLKNTFGDGVEYQEEIRGEWN</sequence>
<keyword evidence="2" id="KW-1185">Reference proteome</keyword>